<feature type="domain" description="C2H2-type" evidence="11">
    <location>
        <begin position="584"/>
        <end position="611"/>
    </location>
</feature>
<keyword evidence="13" id="KW-1185">Reference proteome</keyword>
<evidence type="ECO:0000256" key="9">
    <source>
        <dbReference type="PROSITE-ProRule" id="PRU01263"/>
    </source>
</evidence>
<feature type="domain" description="C2H2-type" evidence="11">
    <location>
        <begin position="1165"/>
        <end position="1192"/>
    </location>
</feature>
<feature type="binding site" evidence="9">
    <location>
        <position position="8"/>
    </location>
    <ligand>
        <name>Zn(2+)</name>
        <dbReference type="ChEBI" id="CHEBI:29105"/>
    </ligand>
</feature>
<evidence type="ECO:0000256" key="4">
    <source>
        <dbReference type="ARBA" id="ARBA00022771"/>
    </source>
</evidence>
<evidence type="ECO:0000256" key="10">
    <source>
        <dbReference type="SAM" id="MobiDB-lite"/>
    </source>
</evidence>
<protein>
    <submittedName>
        <fullName evidence="14">Uncharacterized protein LOC105223199</fullName>
    </submittedName>
</protein>
<feature type="domain" description="C2H2-type" evidence="11">
    <location>
        <begin position="1225"/>
        <end position="1252"/>
    </location>
</feature>
<gene>
    <name evidence="14" type="primary">LOC105223199</name>
</gene>
<dbReference type="SUPFAM" id="SSF57667">
    <property type="entry name" value="beta-beta-alpha zinc fingers"/>
    <property type="match status" value="9"/>
</dbReference>
<sequence>MVNQCRACLSSRDTSFIRMETHIGDGVDFFTCFSLCTQLEAELDDGLPGVLCTHCSQDLEISFNFLQNARQADGILRESFSHKYLSTEIESLDSEMGDTIMEPLDVVEGSEIEDCVVEEIIEHVHAPEDVAEDREDSSVVEIMEVEKNDLNICESSLDEIELIDNSYVDQTVETAEVVVDEVHESQPKTTEYYAEDEGDEEYLKEYKEDVQQSDADNTGSKGGKWKCIECKLVLCGDVSYEGHMNMHRSLRPYKCTVCLCAFRCKNKLDHHIQLRHTQENEPQTSNLNNCKKCTKIFETPEELQEHQELIHPDSYPVQCRRCPLLPPFARTKLTEHFRNEHPAEHRKYFPTVGRPPNEPAKPTPWQCEVCKCYLRSESALRDHRHTHQNERPHECQFCAKRFVTTSNLRQHMRGVHTEEYEKLVNEGGDTIVQCEMCKKQLLRRNLEKHMALHVKKEREAKETQTKFLCAYCSREFSNAKSLSLHEQNVHLVKLEEPKYECGICKRKCYQQRDLNCHMQRVHLAERKHYCNVCGNAFKSAWQLTAHRLLHAEDKSFECIHCQRQYTRQADLIVHMRTHTGELPYACHLCGRRFAIKVRLTYHLQRHEGVKHSCTYCGTVYYNRNQLKEHLFKHTGMPYRCELCPDVGFTRRLRFSNHMQRVHNKILTADELTAVFAKYTGKAIHFNTSNKSQENMDSQELPDFIVDEEKEDEDMVNESSGDCCKRDEGGGGGGGAEKSLLPKRTAAAAAAAVPVPGGAGGIKACPPVGPVPPPVGGNAVTVLLDVFVSEKGIYLLTNMNSPSRAEIHFEDMRCCRSCLSVASEDELEDYIDLLETFTTDCATTTLLEAFNKCTSLNVLIEDFIIEGYPPCHYICGRCRLELSQANEFITRAQLNNQLLKEQYNSDKSVQSPISDTEILEIEIKNESLAQKSEHDEKADELKTVVKGEYKSAKSIHSPINHTEILEIEIKNESLAQKSVHDEKADELKTVSFTEVEFDNQNSPEPAASEILEPTDDDIQEDNEITPTTLISVERVICNDDKNSVNNSQTSIGSNEFVLSANISRNEDDTNIEETDKAYFEFKCEFCTCIFEFQRDLLQHYEIDHADKTLNFPCDICENRFVTKNALRIHRRQVHQKDEYLDCEHCGRTVLKTFYNVHLRRHKQLKFLCSKCPKRCVSRYTLKKHMELHSEERDRSIECYCGKRFYSLEHLQLHQTIHISPEDRAVFECSVCSKTFLRKANLGLHMQMHRGETMDCPHCDKKFVRRKDLEIHIRFHTGNFPYSCSMCDRKFAIKGHLNYHEKRHLGVRYKCDDCEKTFINLAGLRQHQYEHTGMPLMCSVCQRGFPTKFKIRRHLRNVHKHLFKNTDYSDELAEKYIIATTNSNQAINKEAKSVYVLEDSIEMLEEHAEDIPLNMLSV</sequence>
<dbReference type="InterPro" id="IPR013087">
    <property type="entry name" value="Znf_C2H2_type"/>
</dbReference>
<feature type="domain" description="C2H2-type" evidence="11">
    <location>
        <begin position="365"/>
        <end position="392"/>
    </location>
</feature>
<feature type="domain" description="ZAD" evidence="12">
    <location>
        <begin position="812"/>
        <end position="901"/>
    </location>
</feature>
<organism evidence="13 14">
    <name type="scientific">Bactrocera dorsalis</name>
    <name type="common">Oriental fruit fly</name>
    <name type="synonym">Dacus dorsalis</name>
    <dbReference type="NCBI Taxonomy" id="27457"/>
    <lineage>
        <taxon>Eukaryota</taxon>
        <taxon>Metazoa</taxon>
        <taxon>Ecdysozoa</taxon>
        <taxon>Arthropoda</taxon>
        <taxon>Hexapoda</taxon>
        <taxon>Insecta</taxon>
        <taxon>Pterygota</taxon>
        <taxon>Neoptera</taxon>
        <taxon>Endopterygota</taxon>
        <taxon>Diptera</taxon>
        <taxon>Brachycera</taxon>
        <taxon>Muscomorpha</taxon>
        <taxon>Tephritoidea</taxon>
        <taxon>Tephritidae</taxon>
        <taxon>Bactrocera</taxon>
        <taxon>Bactrocera</taxon>
    </lineage>
</organism>
<dbReference type="InterPro" id="IPR012934">
    <property type="entry name" value="Znf_AD"/>
</dbReference>
<evidence type="ECO:0000256" key="3">
    <source>
        <dbReference type="ARBA" id="ARBA00022737"/>
    </source>
</evidence>
<evidence type="ECO:0000256" key="8">
    <source>
        <dbReference type="PROSITE-ProRule" id="PRU00042"/>
    </source>
</evidence>
<feature type="domain" description="C2H2-type" evidence="11">
    <location>
        <begin position="467"/>
        <end position="490"/>
    </location>
</feature>
<feature type="binding site" evidence="9">
    <location>
        <position position="877"/>
    </location>
    <ligand>
        <name>Zn(2+)</name>
        <dbReference type="ChEBI" id="CHEBI:29105"/>
    </ligand>
</feature>
<dbReference type="GeneID" id="105223199"/>
<accession>A0ABM3JR63</accession>
<feature type="binding site" evidence="9">
    <location>
        <position position="874"/>
    </location>
    <ligand>
        <name>Zn(2+)</name>
        <dbReference type="ChEBI" id="CHEBI:29105"/>
    </ligand>
</feature>
<dbReference type="SUPFAM" id="SSF57716">
    <property type="entry name" value="Glucocorticoid receptor-like (DNA-binding domain)"/>
    <property type="match status" value="1"/>
</dbReference>
<feature type="region of interest" description="Disordered" evidence="10">
    <location>
        <begin position="716"/>
        <end position="738"/>
    </location>
</feature>
<evidence type="ECO:0000313" key="13">
    <source>
        <dbReference type="Proteomes" id="UP001652620"/>
    </source>
</evidence>
<feature type="binding site" evidence="9">
    <location>
        <position position="814"/>
    </location>
    <ligand>
        <name>Zn(2+)</name>
        <dbReference type="ChEBI" id="CHEBI:29105"/>
    </ligand>
</feature>
<dbReference type="Proteomes" id="UP001652620">
    <property type="component" value="Chromosome 4"/>
</dbReference>
<feature type="binding site" evidence="9">
    <location>
        <position position="817"/>
    </location>
    <ligand>
        <name>Zn(2+)</name>
        <dbReference type="ChEBI" id="CHEBI:29105"/>
    </ligand>
</feature>
<feature type="binding site" evidence="9">
    <location>
        <position position="55"/>
    </location>
    <ligand>
        <name>Zn(2+)</name>
        <dbReference type="ChEBI" id="CHEBI:29105"/>
    </ligand>
</feature>
<evidence type="ECO:0000313" key="14">
    <source>
        <dbReference type="RefSeq" id="XP_049311720.1"/>
    </source>
</evidence>
<feature type="domain" description="C2H2-type" evidence="11">
    <location>
        <begin position="393"/>
        <end position="421"/>
    </location>
</feature>
<name>A0ABM3JR63_BACDO</name>
<feature type="domain" description="C2H2-type" evidence="11">
    <location>
        <begin position="1307"/>
        <end position="1334"/>
    </location>
</feature>
<dbReference type="Pfam" id="PF13912">
    <property type="entry name" value="zf-C2H2_6"/>
    <property type="match status" value="2"/>
</dbReference>
<evidence type="ECO:0000256" key="1">
    <source>
        <dbReference type="ARBA" id="ARBA00004123"/>
    </source>
</evidence>
<reference evidence="14" key="1">
    <citation type="submission" date="2025-08" db="UniProtKB">
        <authorList>
            <consortium name="RefSeq"/>
        </authorList>
    </citation>
    <scope>IDENTIFICATION</scope>
    <source>
        <tissue evidence="14">Adult</tissue>
    </source>
</reference>
<feature type="domain" description="C2H2-type" evidence="11">
    <location>
        <begin position="556"/>
        <end position="583"/>
    </location>
</feature>
<dbReference type="RefSeq" id="XP_049311720.1">
    <property type="nucleotide sequence ID" value="XM_049455763.1"/>
</dbReference>
<keyword evidence="7" id="KW-0539">Nucleus</keyword>
<keyword evidence="5 9" id="KW-0862">Zinc</keyword>
<feature type="domain" description="C2H2-type" evidence="11">
    <location>
        <begin position="528"/>
        <end position="555"/>
    </location>
</feature>
<dbReference type="PANTHER" id="PTHR24404">
    <property type="entry name" value="ZINC FINGER PROTEIN"/>
    <property type="match status" value="1"/>
</dbReference>
<dbReference type="InterPro" id="IPR036236">
    <property type="entry name" value="Znf_C2H2_sf"/>
</dbReference>
<dbReference type="PROSITE" id="PS51915">
    <property type="entry name" value="ZAD"/>
    <property type="match status" value="2"/>
</dbReference>
<evidence type="ECO:0000256" key="7">
    <source>
        <dbReference type="ARBA" id="ARBA00023242"/>
    </source>
</evidence>
<dbReference type="SMART" id="SM00868">
    <property type="entry name" value="zf-AD"/>
    <property type="match status" value="2"/>
</dbReference>
<dbReference type="PROSITE" id="PS00028">
    <property type="entry name" value="ZINC_FINGER_C2H2_1"/>
    <property type="match status" value="18"/>
</dbReference>
<evidence type="ECO:0000259" key="11">
    <source>
        <dbReference type="PROSITE" id="PS50157"/>
    </source>
</evidence>
<feature type="domain" description="C2H2-type" evidence="11">
    <location>
        <begin position="1110"/>
        <end position="1138"/>
    </location>
</feature>
<feature type="domain" description="C2H2-type" evidence="11">
    <location>
        <begin position="1252"/>
        <end position="1279"/>
    </location>
</feature>
<dbReference type="Pfam" id="PF07776">
    <property type="entry name" value="zf-AD"/>
    <property type="match status" value="1"/>
</dbReference>
<feature type="domain" description="ZAD" evidence="12">
    <location>
        <begin position="3"/>
        <end position="79"/>
    </location>
</feature>
<dbReference type="Gene3D" id="3.30.160.60">
    <property type="entry name" value="Classic Zinc Finger"/>
    <property type="match status" value="13"/>
</dbReference>
<dbReference type="SMART" id="SM00355">
    <property type="entry name" value="ZnF_C2H2"/>
    <property type="match status" value="24"/>
</dbReference>
<keyword evidence="6" id="KW-0238">DNA-binding</keyword>
<feature type="domain" description="C2H2-type" evidence="11">
    <location>
        <begin position="1334"/>
        <end position="1357"/>
    </location>
</feature>
<dbReference type="PANTHER" id="PTHR24404:SF114">
    <property type="entry name" value="KLUMPFUSS, ISOFORM B-RELATED"/>
    <property type="match status" value="1"/>
</dbReference>
<dbReference type="PROSITE" id="PS50157">
    <property type="entry name" value="ZINC_FINGER_C2H2_2"/>
    <property type="match status" value="17"/>
</dbReference>
<dbReference type="InterPro" id="IPR050589">
    <property type="entry name" value="Ikaros_C2H2-ZF"/>
</dbReference>
<feature type="domain" description="C2H2-type" evidence="11">
    <location>
        <begin position="611"/>
        <end position="638"/>
    </location>
</feature>
<comment type="subcellular location">
    <subcellularLocation>
        <location evidence="1">Nucleus</location>
    </subcellularLocation>
</comment>
<feature type="domain" description="C2H2-type" evidence="11">
    <location>
        <begin position="253"/>
        <end position="281"/>
    </location>
</feature>
<keyword evidence="2 9" id="KW-0479">Metal-binding</keyword>
<evidence type="ECO:0000259" key="12">
    <source>
        <dbReference type="PROSITE" id="PS51915"/>
    </source>
</evidence>
<feature type="domain" description="C2H2-type" evidence="11">
    <location>
        <begin position="1280"/>
        <end position="1307"/>
    </location>
</feature>
<dbReference type="Pfam" id="PF00096">
    <property type="entry name" value="zf-C2H2"/>
    <property type="match status" value="5"/>
</dbReference>
<keyword evidence="3" id="KW-0677">Repeat</keyword>
<feature type="domain" description="C2H2-type" evidence="11">
    <location>
        <begin position="288"/>
        <end position="316"/>
    </location>
</feature>
<feature type="binding site" evidence="9">
    <location>
        <position position="52"/>
    </location>
    <ligand>
        <name>Zn(2+)</name>
        <dbReference type="ChEBI" id="CHEBI:29105"/>
    </ligand>
</feature>
<feature type="binding site" evidence="9">
    <location>
        <position position="5"/>
    </location>
    <ligand>
        <name>Zn(2+)</name>
        <dbReference type="ChEBI" id="CHEBI:29105"/>
    </ligand>
</feature>
<proteinExistence type="predicted"/>
<keyword evidence="4 8" id="KW-0863">Zinc-finger</keyword>
<feature type="domain" description="C2H2-type" evidence="11">
    <location>
        <begin position="499"/>
        <end position="527"/>
    </location>
</feature>
<evidence type="ECO:0000256" key="5">
    <source>
        <dbReference type="ARBA" id="ARBA00022833"/>
    </source>
</evidence>
<evidence type="ECO:0000256" key="2">
    <source>
        <dbReference type="ARBA" id="ARBA00022723"/>
    </source>
</evidence>
<evidence type="ECO:0000256" key="6">
    <source>
        <dbReference type="ARBA" id="ARBA00023125"/>
    </source>
</evidence>